<dbReference type="Pfam" id="PF24036">
    <property type="entry name" value="DUF7345"/>
    <property type="match status" value="1"/>
</dbReference>
<feature type="region of interest" description="Disordered" evidence="1">
    <location>
        <begin position="205"/>
        <end position="232"/>
    </location>
</feature>
<evidence type="ECO:0000259" key="3">
    <source>
        <dbReference type="Pfam" id="PF24036"/>
    </source>
</evidence>
<reference evidence="4 5" key="1">
    <citation type="journal article" date="2019" name="Int. J. Syst. Evol. Microbiol.">
        <title>The Global Catalogue of Microorganisms (GCM) 10K type strain sequencing project: providing services to taxonomists for standard genome sequencing and annotation.</title>
        <authorList>
            <consortium name="The Broad Institute Genomics Platform"/>
            <consortium name="The Broad Institute Genome Sequencing Center for Infectious Disease"/>
            <person name="Wu L."/>
            <person name="Ma J."/>
        </authorList>
    </citation>
    <scope>NUCLEOTIDE SEQUENCE [LARGE SCALE GENOMIC DNA]</scope>
    <source>
        <strain evidence="4 5">DT55</strain>
    </source>
</reference>
<dbReference type="Pfam" id="PF24034">
    <property type="entry name" value="DUF7343"/>
    <property type="match status" value="1"/>
</dbReference>
<keyword evidence="5" id="KW-1185">Reference proteome</keyword>
<dbReference type="InterPro" id="IPR055769">
    <property type="entry name" value="DUF7345"/>
</dbReference>
<organism evidence="4 5">
    <name type="scientific">Halobaculum marinum</name>
    <dbReference type="NCBI Taxonomy" id="3031996"/>
    <lineage>
        <taxon>Archaea</taxon>
        <taxon>Methanobacteriati</taxon>
        <taxon>Methanobacteriota</taxon>
        <taxon>Stenosarchaea group</taxon>
        <taxon>Halobacteria</taxon>
        <taxon>Halobacteriales</taxon>
        <taxon>Haloferacaceae</taxon>
        <taxon>Halobaculum</taxon>
    </lineage>
</organism>
<dbReference type="EMBL" id="JBHTAG010000002">
    <property type="protein sequence ID" value="MFC7097044.1"/>
    <property type="molecule type" value="Genomic_DNA"/>
</dbReference>
<evidence type="ECO:0000256" key="1">
    <source>
        <dbReference type="SAM" id="MobiDB-lite"/>
    </source>
</evidence>
<sequence length="416" mass="43335">MRRSVAAATLALLVALAALTPAFAAAAAPVSSDSTPSGVESLAPDARSTPADIGLGFAQTGDVAADRVVLRATLQPNGDAEWRIAYRIELTDDNTTAAFESLQADIRENSSAYETRFASRMTTTVAAAENATGREMAATNVSVSAQRNPFPTSNDYGVVAYTFTWEGFAATQGDRLVAGDALAGLFLDSGTVLTIAWPDDYEVRSVAPDPDERSDTAATWRGERNFGPDQPRLTVAPASALPLRPAYLALAAVLLLGIGGAVVLRRRGDLPVGDNALDDGAAPTPDASGTDAPPTGDADNADASDAADAAETDADEAAEDATPPEELLSPHERVVHLVEGNGGRMKQADVTEELGWSAARTSQVVGDLRDDGTIESFRLGRENVLRLPEADDEPHPGDPNVPDPDDDAGAADDTDE</sequence>
<feature type="compositionally biased region" description="Acidic residues" evidence="1">
    <location>
        <begin position="308"/>
        <end position="323"/>
    </location>
</feature>
<feature type="compositionally biased region" description="Basic and acidic residues" evidence="1">
    <location>
        <begin position="210"/>
        <end position="226"/>
    </location>
</feature>
<dbReference type="Proteomes" id="UP001596388">
    <property type="component" value="Unassembled WGS sequence"/>
</dbReference>
<dbReference type="AlphaFoldDB" id="A0ABD5WTX8"/>
<accession>A0ABD5WTX8</accession>
<comment type="caution">
    <text evidence="4">The sequence shown here is derived from an EMBL/GenBank/DDBJ whole genome shotgun (WGS) entry which is preliminary data.</text>
</comment>
<feature type="domain" description="DUF7343" evidence="2">
    <location>
        <begin position="327"/>
        <end position="388"/>
    </location>
</feature>
<evidence type="ECO:0000313" key="5">
    <source>
        <dbReference type="Proteomes" id="UP001596388"/>
    </source>
</evidence>
<evidence type="ECO:0000259" key="2">
    <source>
        <dbReference type="Pfam" id="PF24034"/>
    </source>
</evidence>
<gene>
    <name evidence="4" type="ORF">ACFQKD_06975</name>
</gene>
<feature type="compositionally biased region" description="Low complexity" evidence="1">
    <location>
        <begin position="297"/>
        <end position="307"/>
    </location>
</feature>
<evidence type="ECO:0000313" key="4">
    <source>
        <dbReference type="EMBL" id="MFC7097044.1"/>
    </source>
</evidence>
<protein>
    <submittedName>
        <fullName evidence="4">Helix-turn-helix transcriptional regulator</fullName>
    </submittedName>
</protein>
<feature type="compositionally biased region" description="Acidic residues" evidence="1">
    <location>
        <begin position="403"/>
        <end position="416"/>
    </location>
</feature>
<dbReference type="GeneID" id="79269058"/>
<proteinExistence type="predicted"/>
<feature type="domain" description="DUF7345" evidence="3">
    <location>
        <begin position="72"/>
        <end position="201"/>
    </location>
</feature>
<dbReference type="InterPro" id="IPR055767">
    <property type="entry name" value="DUF7343"/>
</dbReference>
<feature type="region of interest" description="Disordered" evidence="1">
    <location>
        <begin position="382"/>
        <end position="416"/>
    </location>
</feature>
<name>A0ABD5WTX8_9EURY</name>
<dbReference type="RefSeq" id="WP_276238479.1">
    <property type="nucleotide sequence ID" value="NZ_CP119989.1"/>
</dbReference>
<feature type="region of interest" description="Disordered" evidence="1">
    <location>
        <begin position="275"/>
        <end position="331"/>
    </location>
</feature>